<sequence length="75" mass="8373">MASTVIVCPKNNVLGAVLALPDQDLQVMTDFIAIFGAALDFPFRLAFSVEIFDDMNGFRLVFFVEIFDDMNGFKC</sequence>
<protein>
    <submittedName>
        <fullName evidence="1">Uncharacterized protein</fullName>
    </submittedName>
</protein>
<gene>
    <name evidence="1" type="ORF">POTOM_061967</name>
</gene>
<name>A0A8X7XSA7_POPTO</name>
<reference evidence="1" key="1">
    <citation type="journal article" date="2020" name="bioRxiv">
        <title>Hybrid origin of Populus tomentosa Carr. identified through genome sequencing and phylogenomic analysis.</title>
        <authorList>
            <person name="An X."/>
            <person name="Gao K."/>
            <person name="Chen Z."/>
            <person name="Li J."/>
            <person name="Yang X."/>
            <person name="Yang X."/>
            <person name="Zhou J."/>
            <person name="Guo T."/>
            <person name="Zhao T."/>
            <person name="Huang S."/>
            <person name="Miao D."/>
            <person name="Khan W.U."/>
            <person name="Rao P."/>
            <person name="Ye M."/>
            <person name="Lei B."/>
            <person name="Liao W."/>
            <person name="Wang J."/>
            <person name="Ji L."/>
            <person name="Li Y."/>
            <person name="Guo B."/>
            <person name="Mustafa N.S."/>
            <person name="Li S."/>
            <person name="Yun Q."/>
            <person name="Keller S.R."/>
            <person name="Mao J."/>
            <person name="Zhang R."/>
            <person name="Strauss S.H."/>
        </authorList>
    </citation>
    <scope>NUCLEOTIDE SEQUENCE</scope>
    <source>
        <strain evidence="1">GM15</strain>
        <tissue evidence="1">Leaf</tissue>
    </source>
</reference>
<dbReference type="EMBL" id="JAAWWB010002170">
    <property type="protein sequence ID" value="KAG6735423.1"/>
    <property type="molecule type" value="Genomic_DNA"/>
</dbReference>
<organism evidence="1 2">
    <name type="scientific">Populus tomentosa</name>
    <name type="common">Chinese white poplar</name>
    <dbReference type="NCBI Taxonomy" id="118781"/>
    <lineage>
        <taxon>Eukaryota</taxon>
        <taxon>Viridiplantae</taxon>
        <taxon>Streptophyta</taxon>
        <taxon>Embryophyta</taxon>
        <taxon>Tracheophyta</taxon>
        <taxon>Spermatophyta</taxon>
        <taxon>Magnoliopsida</taxon>
        <taxon>eudicotyledons</taxon>
        <taxon>Gunneridae</taxon>
        <taxon>Pentapetalae</taxon>
        <taxon>rosids</taxon>
        <taxon>fabids</taxon>
        <taxon>Malpighiales</taxon>
        <taxon>Salicaceae</taxon>
        <taxon>Saliceae</taxon>
        <taxon>Populus</taxon>
    </lineage>
</organism>
<accession>A0A8X7XSA7</accession>
<evidence type="ECO:0000313" key="1">
    <source>
        <dbReference type="EMBL" id="KAG6735423.1"/>
    </source>
</evidence>
<evidence type="ECO:0000313" key="2">
    <source>
        <dbReference type="Proteomes" id="UP000886885"/>
    </source>
</evidence>
<dbReference type="Proteomes" id="UP000886885">
    <property type="component" value="Unassembled WGS sequence"/>
</dbReference>
<dbReference type="AlphaFoldDB" id="A0A8X7XSA7"/>
<comment type="caution">
    <text evidence="1">The sequence shown here is derived from an EMBL/GenBank/DDBJ whole genome shotgun (WGS) entry which is preliminary data.</text>
</comment>
<keyword evidence="2" id="KW-1185">Reference proteome</keyword>
<proteinExistence type="predicted"/>